<accession>A0A6M2DP74</accession>
<organism evidence="7">
    <name type="scientific">Xenopsylla cheopis</name>
    <name type="common">Oriental rat flea</name>
    <name type="synonym">Pulex cheopis</name>
    <dbReference type="NCBI Taxonomy" id="163159"/>
    <lineage>
        <taxon>Eukaryota</taxon>
        <taxon>Metazoa</taxon>
        <taxon>Ecdysozoa</taxon>
        <taxon>Arthropoda</taxon>
        <taxon>Hexapoda</taxon>
        <taxon>Insecta</taxon>
        <taxon>Pterygota</taxon>
        <taxon>Neoptera</taxon>
        <taxon>Endopterygota</taxon>
        <taxon>Siphonaptera</taxon>
        <taxon>Pulicidae</taxon>
        <taxon>Xenopsyllinae</taxon>
        <taxon>Xenopsylla</taxon>
    </lineage>
</organism>
<comment type="subunit">
    <text evidence="5">Component of the ribosomal small subunit (SSU) processome.</text>
</comment>
<keyword evidence="3 5" id="KW-0698">rRNA processing</keyword>
<protein>
    <recommendedName>
        <fullName evidence="5">U3 small nucleolar RNA-associated protein 11</fullName>
        <shortName evidence="5">U3 snoRNA-associated protein 11</shortName>
    </recommendedName>
</protein>
<name>A0A6M2DP74_XENCH</name>
<feature type="compositionally biased region" description="Basic and acidic residues" evidence="6">
    <location>
        <begin position="17"/>
        <end position="27"/>
    </location>
</feature>
<evidence type="ECO:0000256" key="1">
    <source>
        <dbReference type="ARBA" id="ARBA00004604"/>
    </source>
</evidence>
<dbReference type="GO" id="GO:0032040">
    <property type="term" value="C:small-subunit processome"/>
    <property type="evidence" value="ECO:0007669"/>
    <property type="project" value="UniProtKB-UniRule"/>
</dbReference>
<dbReference type="GO" id="GO:0006364">
    <property type="term" value="P:rRNA processing"/>
    <property type="evidence" value="ECO:0007669"/>
    <property type="project" value="UniProtKB-UniRule"/>
</dbReference>
<evidence type="ECO:0000256" key="3">
    <source>
        <dbReference type="ARBA" id="ARBA00022552"/>
    </source>
</evidence>
<sequence length="253" mass="30353">MSSWKKAAKSHQRIHRERSQPESRKSLGLLEKKKDYIVRAKDYHNKQDALKILRKRALNKNPDEFYFHMINSKIEDGEHHEKEKEDDHTPEQIKLMQTQDLKYINMKRTIETNKIKRLQGELHLIDAANETQNTHKFFVDSKREMKKFDLAKRLDTDARLLGRRTNRPRISELEKMKLPDIDDETMNNLDNLRHASYRELRKRIDREKELSVIQQKMEIKRALLSKGLQEPERIAPGTKNSAPVYKWKYERKK</sequence>
<comment type="function">
    <text evidence="5">Involved in nucleolar processing of pre-18S ribosomal RNA.</text>
</comment>
<evidence type="ECO:0000256" key="5">
    <source>
        <dbReference type="PIRNR" id="PIRNR015952"/>
    </source>
</evidence>
<comment type="subcellular location">
    <subcellularLocation>
        <location evidence="1 5">Nucleus</location>
        <location evidence="1 5">Nucleolus</location>
    </subcellularLocation>
</comment>
<dbReference type="InterPro" id="IPR007144">
    <property type="entry name" value="SSU_processome_Utp11"/>
</dbReference>
<proteinExistence type="inferred from homology"/>
<dbReference type="PANTHER" id="PTHR12838:SF0">
    <property type="entry name" value="U3 SMALL NUCLEOLAR RNA-ASSOCIATED PROTEIN 11-RELATED"/>
    <property type="match status" value="1"/>
</dbReference>
<reference evidence="7" key="1">
    <citation type="submission" date="2020-03" db="EMBL/GenBank/DDBJ databases">
        <title>Transcriptomic Profiling of the Digestive Tract of the Rat Flea, Xenopsylla cheopis, Following Blood Feeding and Infection with Yersinia pestis.</title>
        <authorList>
            <person name="Bland D.M."/>
            <person name="Martens C.A."/>
            <person name="Virtaneva K."/>
            <person name="Kanakabandi K."/>
            <person name="Long D."/>
            <person name="Rosenke R."/>
            <person name="Saturday G.A."/>
            <person name="Hoyt F.H."/>
            <person name="Bruno D.P."/>
            <person name="Ribeiro J.M.C."/>
            <person name="Hinnebusch J."/>
        </authorList>
    </citation>
    <scope>NUCLEOTIDE SEQUENCE</scope>
</reference>
<keyword evidence="4 5" id="KW-0539">Nucleus</keyword>
<feature type="compositionally biased region" description="Basic residues" evidence="6">
    <location>
        <begin position="1"/>
        <end position="16"/>
    </location>
</feature>
<dbReference type="PANTHER" id="PTHR12838">
    <property type="entry name" value="U3 SMALL NUCLEOLAR RNA-ASSOCIATED PROTEIN 11"/>
    <property type="match status" value="1"/>
</dbReference>
<dbReference type="Pfam" id="PF03998">
    <property type="entry name" value="Utp11"/>
    <property type="match status" value="1"/>
</dbReference>
<dbReference type="AlphaFoldDB" id="A0A6M2DP74"/>
<comment type="similarity">
    <text evidence="2 5">Belongs to the UTP11 family.</text>
</comment>
<dbReference type="EMBL" id="GIIL01003754">
    <property type="protein sequence ID" value="NOV47480.1"/>
    <property type="molecule type" value="Transcribed_RNA"/>
</dbReference>
<evidence type="ECO:0000256" key="2">
    <source>
        <dbReference type="ARBA" id="ARBA00008105"/>
    </source>
</evidence>
<evidence type="ECO:0000313" key="7">
    <source>
        <dbReference type="EMBL" id="NOV47480.1"/>
    </source>
</evidence>
<dbReference type="PIRSF" id="PIRSF015952">
    <property type="entry name" value="U3snoRNP11"/>
    <property type="match status" value="1"/>
</dbReference>
<evidence type="ECO:0000256" key="6">
    <source>
        <dbReference type="SAM" id="MobiDB-lite"/>
    </source>
</evidence>
<feature type="region of interest" description="Disordered" evidence="6">
    <location>
        <begin position="1"/>
        <end position="27"/>
    </location>
</feature>
<evidence type="ECO:0000256" key="4">
    <source>
        <dbReference type="ARBA" id="ARBA00023242"/>
    </source>
</evidence>